<organism evidence="1 2">
    <name type="scientific">Bauhinia variegata</name>
    <name type="common">Purple orchid tree</name>
    <name type="synonym">Phanera variegata</name>
    <dbReference type="NCBI Taxonomy" id="167791"/>
    <lineage>
        <taxon>Eukaryota</taxon>
        <taxon>Viridiplantae</taxon>
        <taxon>Streptophyta</taxon>
        <taxon>Embryophyta</taxon>
        <taxon>Tracheophyta</taxon>
        <taxon>Spermatophyta</taxon>
        <taxon>Magnoliopsida</taxon>
        <taxon>eudicotyledons</taxon>
        <taxon>Gunneridae</taxon>
        <taxon>Pentapetalae</taxon>
        <taxon>rosids</taxon>
        <taxon>fabids</taxon>
        <taxon>Fabales</taxon>
        <taxon>Fabaceae</taxon>
        <taxon>Cercidoideae</taxon>
        <taxon>Cercideae</taxon>
        <taxon>Bauhiniinae</taxon>
        <taxon>Bauhinia</taxon>
    </lineage>
</organism>
<keyword evidence="2" id="KW-1185">Reference proteome</keyword>
<accession>A0ACB9NV27</accession>
<reference evidence="1 2" key="1">
    <citation type="journal article" date="2022" name="DNA Res.">
        <title>Chromosomal-level genome assembly of the orchid tree Bauhinia variegata (Leguminosae; Cercidoideae) supports the allotetraploid origin hypothesis of Bauhinia.</title>
        <authorList>
            <person name="Zhong Y."/>
            <person name="Chen Y."/>
            <person name="Zheng D."/>
            <person name="Pang J."/>
            <person name="Liu Y."/>
            <person name="Luo S."/>
            <person name="Meng S."/>
            <person name="Qian L."/>
            <person name="Wei D."/>
            <person name="Dai S."/>
            <person name="Zhou R."/>
        </authorList>
    </citation>
    <scope>NUCLEOTIDE SEQUENCE [LARGE SCALE GENOMIC DNA]</scope>
    <source>
        <strain evidence="1">BV-YZ2020</strain>
    </source>
</reference>
<dbReference type="Proteomes" id="UP000828941">
    <property type="component" value="Chromosome 6"/>
</dbReference>
<protein>
    <submittedName>
        <fullName evidence="1">Uncharacterized protein</fullName>
    </submittedName>
</protein>
<name>A0ACB9NV27_BAUVA</name>
<evidence type="ECO:0000313" key="2">
    <source>
        <dbReference type="Proteomes" id="UP000828941"/>
    </source>
</evidence>
<proteinExistence type="predicted"/>
<evidence type="ECO:0000313" key="1">
    <source>
        <dbReference type="EMBL" id="KAI4338195.1"/>
    </source>
</evidence>
<comment type="caution">
    <text evidence="1">The sequence shown here is derived from an EMBL/GenBank/DDBJ whole genome shotgun (WGS) entry which is preliminary data.</text>
</comment>
<gene>
    <name evidence="1" type="ORF">L6164_016539</name>
</gene>
<sequence>MDKDLAIYESVPDEFKNSDGSAKKEYIEKVIVEGYKFEPTDEELLAFYLKKKVNGEELPFHVIHEDNVYDYSPEELTGKYELYKTTTEWYFFTKRTAKYLNGKRPDRTAGTTGYWKANGVDRKIRVKGEIIGSKRCLDFFYGLDRKNSKRTNWKMHEYVLAKKNIPPSCKRTRDGKKLLDEYVLCCIYKHDKRRNHQSDDNDEEPEDHNGHQQILGSTLLPQGNDALMATDINRPESSNQGSYFYDNTTTTLKFSNAETGLIHNYENSSSFIVMHPTGLGFLTSNIAEVVDPSANVMDKVNDENNAAFLGAKSYSLGGQNTYIYTGFLEDVNAYRNINETSSCSMQEPKIPNDDAMEKLNGAKHALFNGAKSSSLVEQSSCNSTGLLNDVVNECRKTDGTSVSSVKELENHKGKEVVTSDNVEAKETSGAVIETVEDDLMDKILAEFDSFPRKEQDNMDTDLGDAFWDGLGNITDNI</sequence>
<dbReference type="EMBL" id="CM039431">
    <property type="protein sequence ID" value="KAI4338195.1"/>
    <property type="molecule type" value="Genomic_DNA"/>
</dbReference>